<comment type="subcellular location">
    <subcellularLocation>
        <location evidence="2">Membrane</location>
        <topology evidence="2">Multi-pass membrane protein</topology>
    </subcellularLocation>
</comment>
<reference evidence="12" key="1">
    <citation type="journal article" date="2019" name="Int. J. Syst. Evol. Microbiol.">
        <title>The Global Catalogue of Microorganisms (GCM) 10K type strain sequencing project: providing services to taxonomists for standard genome sequencing and annotation.</title>
        <authorList>
            <consortium name="The Broad Institute Genomics Platform"/>
            <consortium name="The Broad Institute Genome Sequencing Center for Infectious Disease"/>
            <person name="Wu L."/>
            <person name="Ma J."/>
        </authorList>
    </citation>
    <scope>NUCLEOTIDE SEQUENCE [LARGE SCALE GENOMIC DNA]</scope>
    <source>
        <strain evidence="12">JCM 4087</strain>
    </source>
</reference>
<evidence type="ECO:0000256" key="5">
    <source>
        <dbReference type="ARBA" id="ARBA00022692"/>
    </source>
</evidence>
<keyword evidence="8 9" id="KW-0472">Membrane</keyword>
<evidence type="ECO:0000256" key="6">
    <source>
        <dbReference type="ARBA" id="ARBA00022748"/>
    </source>
</evidence>
<comment type="similarity">
    <text evidence="3">Belongs to the CcmC/CycZ/HelC family.</text>
</comment>
<evidence type="ECO:0000256" key="2">
    <source>
        <dbReference type="ARBA" id="ARBA00004141"/>
    </source>
</evidence>
<feature type="transmembrane region" description="Helical" evidence="9">
    <location>
        <begin position="83"/>
        <end position="108"/>
    </location>
</feature>
<feature type="transmembrane region" description="Helical" evidence="9">
    <location>
        <begin position="120"/>
        <end position="138"/>
    </location>
</feature>
<feature type="transmembrane region" description="Helical" evidence="9">
    <location>
        <begin position="7"/>
        <end position="28"/>
    </location>
</feature>
<protein>
    <recommendedName>
        <fullName evidence="4">Heme exporter protein C</fullName>
    </recommendedName>
</protein>
<feature type="transmembrane region" description="Helical" evidence="9">
    <location>
        <begin position="150"/>
        <end position="169"/>
    </location>
</feature>
<organism evidence="11 12">
    <name type="scientific">Acidicapsa dinghuensis</name>
    <dbReference type="NCBI Taxonomy" id="2218256"/>
    <lineage>
        <taxon>Bacteria</taxon>
        <taxon>Pseudomonadati</taxon>
        <taxon>Acidobacteriota</taxon>
        <taxon>Terriglobia</taxon>
        <taxon>Terriglobales</taxon>
        <taxon>Acidobacteriaceae</taxon>
        <taxon>Acidicapsa</taxon>
    </lineage>
</organism>
<dbReference type="Proteomes" id="UP001596091">
    <property type="component" value="Unassembled WGS sequence"/>
</dbReference>
<keyword evidence="7 9" id="KW-1133">Transmembrane helix</keyword>
<comment type="caution">
    <text evidence="11">The sequence shown here is derived from an EMBL/GenBank/DDBJ whole genome shotgun (WGS) entry which is preliminary data.</text>
</comment>
<evidence type="ECO:0000256" key="3">
    <source>
        <dbReference type="ARBA" id="ARBA00005840"/>
    </source>
</evidence>
<dbReference type="RefSeq" id="WP_263334378.1">
    <property type="nucleotide sequence ID" value="NZ_JAGSYH010000002.1"/>
</dbReference>
<comment type="function">
    <text evidence="1">Required for the export of heme to the periplasm for the biogenesis of c-type cytochromes.</text>
</comment>
<keyword evidence="12" id="KW-1185">Reference proteome</keyword>
<feature type="domain" description="Cytochrome c assembly protein" evidence="10">
    <location>
        <begin position="14"/>
        <end position="173"/>
    </location>
</feature>
<feature type="transmembrane region" description="Helical" evidence="9">
    <location>
        <begin position="197"/>
        <end position="218"/>
    </location>
</feature>
<dbReference type="EMBL" id="JBHSPH010000001">
    <property type="protein sequence ID" value="MFC5861123.1"/>
    <property type="molecule type" value="Genomic_DNA"/>
</dbReference>
<evidence type="ECO:0000313" key="11">
    <source>
        <dbReference type="EMBL" id="MFC5861123.1"/>
    </source>
</evidence>
<evidence type="ECO:0000256" key="1">
    <source>
        <dbReference type="ARBA" id="ARBA00002442"/>
    </source>
</evidence>
<evidence type="ECO:0000256" key="4">
    <source>
        <dbReference type="ARBA" id="ARBA00016463"/>
    </source>
</evidence>
<name>A0ABW1EAN5_9BACT</name>
<evidence type="ECO:0000256" key="8">
    <source>
        <dbReference type="ARBA" id="ARBA00023136"/>
    </source>
</evidence>
<dbReference type="PRINTS" id="PR01386">
    <property type="entry name" value="CCMCBIOGNSIS"/>
</dbReference>
<evidence type="ECO:0000256" key="9">
    <source>
        <dbReference type="SAM" id="Phobius"/>
    </source>
</evidence>
<keyword evidence="5 9" id="KW-0812">Transmembrane</keyword>
<evidence type="ECO:0000313" key="12">
    <source>
        <dbReference type="Proteomes" id="UP001596091"/>
    </source>
</evidence>
<sequence length="239" mass="26460">MSRTGVVIRWIWFVAAVASLAYGLVLALQGSPPDAAQGNMIRAFYYHFPNWIGVGVFLPLNLAASIAYLFLRARNSAAAMRSDAIALATAEMGVLYCTLGLVSGSLWGREEWGIWWTWDARLSTTLLLWLIYVSYLLVRNVTSGSARSTICAVLAIFGFCDAPIVYMSTQWWRTQHPAPIFGGGPNSGIAQSMAAPVWWNVGAWLAWGLLIASIRYAAEYQRQNTEMLQALRLTETVEQ</sequence>
<gene>
    <name evidence="11" type="ORF">ACFPT7_02335</name>
</gene>
<dbReference type="PANTHER" id="PTHR30071:SF1">
    <property type="entry name" value="CYTOCHROME B_B6 PROTEIN-RELATED"/>
    <property type="match status" value="1"/>
</dbReference>
<feature type="transmembrane region" description="Helical" evidence="9">
    <location>
        <begin position="48"/>
        <end position="71"/>
    </location>
</feature>
<evidence type="ECO:0000256" key="7">
    <source>
        <dbReference type="ARBA" id="ARBA00022989"/>
    </source>
</evidence>
<dbReference type="Pfam" id="PF01578">
    <property type="entry name" value="Cytochrom_C_asm"/>
    <property type="match status" value="1"/>
</dbReference>
<dbReference type="InterPro" id="IPR003557">
    <property type="entry name" value="Cyt_c_biogenesis_CcmC"/>
</dbReference>
<keyword evidence="6" id="KW-0201">Cytochrome c-type biogenesis</keyword>
<dbReference type="InterPro" id="IPR045062">
    <property type="entry name" value="Cyt_c_biogenesis_CcsA/CcmC"/>
</dbReference>
<proteinExistence type="inferred from homology"/>
<evidence type="ECO:0000259" key="10">
    <source>
        <dbReference type="Pfam" id="PF01578"/>
    </source>
</evidence>
<accession>A0ABW1EAN5</accession>
<dbReference type="InterPro" id="IPR002541">
    <property type="entry name" value="Cyt_c_assembly"/>
</dbReference>
<dbReference type="PANTHER" id="PTHR30071">
    <property type="entry name" value="HEME EXPORTER PROTEIN C"/>
    <property type="match status" value="1"/>
</dbReference>